<accession>A4TWP5</accession>
<dbReference type="AlphaFoldDB" id="A4TWP5"/>
<proteinExistence type="predicted"/>
<dbReference type="EMBL" id="CU459003">
    <property type="protein sequence ID" value="CAM75052.1"/>
    <property type="molecule type" value="Genomic_DNA"/>
</dbReference>
<evidence type="ECO:0000313" key="1">
    <source>
        <dbReference type="EMBL" id="CAM75052.1"/>
    </source>
</evidence>
<dbReference type="Pfam" id="PF10098">
    <property type="entry name" value="DUF2336"/>
    <property type="match status" value="1"/>
</dbReference>
<protein>
    <submittedName>
        <fullName evidence="1">Protein conserved in bacteria</fullName>
    </submittedName>
</protein>
<organism evidence="1">
    <name type="scientific">Magnetospirillum gryphiswaldense</name>
    <dbReference type="NCBI Taxonomy" id="55518"/>
    <lineage>
        <taxon>Bacteria</taxon>
        <taxon>Pseudomonadati</taxon>
        <taxon>Pseudomonadota</taxon>
        <taxon>Alphaproteobacteria</taxon>
        <taxon>Rhodospirillales</taxon>
        <taxon>Rhodospirillaceae</taxon>
        <taxon>Magnetospirillum</taxon>
    </lineage>
</organism>
<dbReference type="InterPro" id="IPR019285">
    <property type="entry name" value="DUF2336"/>
</dbReference>
<reference evidence="1" key="1">
    <citation type="journal article" date="2007" name="J. Bacteriol.">
        <title>Comparative genome analysis of four magnetotactic bacteria reveals a complex set of group-specific genes implicated in magnetosome biomineralization and function.</title>
        <authorList>
            <person name="Richter M."/>
            <person name="Kube M."/>
            <person name="Bazylinski D.A."/>
            <person name="Lombardot T."/>
            <person name="Gloeckner F.O."/>
            <person name="Reinhardt R."/>
            <person name="Schueler D."/>
        </authorList>
    </citation>
    <scope>NUCLEOTIDE SEQUENCE</scope>
    <source>
        <strain evidence="1">MSR-1</strain>
    </source>
</reference>
<name>A4TWP5_9PROT</name>
<gene>
    <name evidence="1" type="ORF">MGR_1734</name>
</gene>
<sequence length="143" mass="15281">MAVAAVVAKRLDEMEATGPERAEARKASDEAAALVRARQLREKGQLDESTIDTALAGNDPNFVVCALAVLAEMPVSVVRKTVATQSAKGITAITWKAGLSVTLAEQLQAKLLRLPAPRVLRGRDGVFPLTGDEMIWQLEFLAG</sequence>